<feature type="region of interest" description="Disordered" evidence="1">
    <location>
        <begin position="38"/>
        <end position="101"/>
    </location>
</feature>
<feature type="non-terminal residue" evidence="3">
    <location>
        <position position="1"/>
    </location>
</feature>
<keyword evidence="2" id="KW-0472">Membrane</keyword>
<feature type="compositionally biased region" description="Acidic residues" evidence="1">
    <location>
        <begin position="53"/>
        <end position="63"/>
    </location>
</feature>
<evidence type="ECO:0000256" key="1">
    <source>
        <dbReference type="SAM" id="MobiDB-lite"/>
    </source>
</evidence>
<comment type="caution">
    <text evidence="3">The sequence shown here is derived from an EMBL/GenBank/DDBJ whole genome shotgun (WGS) entry which is preliminary data.</text>
</comment>
<keyword evidence="2" id="KW-1133">Transmembrane helix</keyword>
<keyword evidence="2" id="KW-0812">Transmembrane</keyword>
<proteinExistence type="predicted"/>
<feature type="transmembrane region" description="Helical" evidence="2">
    <location>
        <begin position="12"/>
        <end position="33"/>
    </location>
</feature>
<evidence type="ECO:0000313" key="4">
    <source>
        <dbReference type="Proteomes" id="UP001165685"/>
    </source>
</evidence>
<name>A0ABT4TUY1_9ACTN</name>
<dbReference type="EMBL" id="JAQFWP010000069">
    <property type="protein sequence ID" value="MDA2808039.1"/>
    <property type="molecule type" value="Genomic_DNA"/>
</dbReference>
<dbReference type="Gene3D" id="2.60.120.260">
    <property type="entry name" value="Galactose-binding domain-like"/>
    <property type="match status" value="1"/>
</dbReference>
<sequence length="209" mass="21627">RPPRGGNRTLVRVLMGAAALIVFVGVVVGAWHFGSAMNDGSGQEGTEAGNTTDDGDSKDEDSADVAALTPSSISDFDPQGDGEHPDNAPFAIDGDPSTDWSTQTYKGENFGGYKSGVGLIIDMGGPVEVHSADIELGPGGSDVELRVGDEKSLDALQTVGEAQGAAGATTIEPDDPAKGRYVLVWFTDIPQVDGGWRGSINEIELHGKS</sequence>
<keyword evidence="4" id="KW-1185">Reference proteome</keyword>
<dbReference type="SUPFAM" id="SSF49785">
    <property type="entry name" value="Galactose-binding domain-like"/>
    <property type="match status" value="1"/>
</dbReference>
<dbReference type="RefSeq" id="WP_270680652.1">
    <property type="nucleotide sequence ID" value="NZ_JAQFWP010000069.1"/>
</dbReference>
<gene>
    <name evidence="3" type="ORF">O4U47_26240</name>
</gene>
<protein>
    <submittedName>
        <fullName evidence="3">Discoidin domain-containing protein</fullName>
    </submittedName>
</protein>
<evidence type="ECO:0000256" key="2">
    <source>
        <dbReference type="SAM" id="Phobius"/>
    </source>
</evidence>
<organism evidence="3 4">
    <name type="scientific">Nocardiopsis suaedae</name>
    <dbReference type="NCBI Taxonomy" id="3018444"/>
    <lineage>
        <taxon>Bacteria</taxon>
        <taxon>Bacillati</taxon>
        <taxon>Actinomycetota</taxon>
        <taxon>Actinomycetes</taxon>
        <taxon>Streptosporangiales</taxon>
        <taxon>Nocardiopsidaceae</taxon>
        <taxon>Nocardiopsis</taxon>
    </lineage>
</organism>
<evidence type="ECO:0000313" key="3">
    <source>
        <dbReference type="EMBL" id="MDA2808039.1"/>
    </source>
</evidence>
<dbReference type="Proteomes" id="UP001165685">
    <property type="component" value="Unassembled WGS sequence"/>
</dbReference>
<dbReference type="InterPro" id="IPR008979">
    <property type="entry name" value="Galactose-bd-like_sf"/>
</dbReference>
<accession>A0ABT4TUY1</accession>
<reference evidence="3" key="1">
    <citation type="submission" date="2023-01" db="EMBL/GenBank/DDBJ databases">
        <title>Draft genome sequence of Nocardiopsis sp. LSu2-4 isolated from halophytes.</title>
        <authorList>
            <person name="Duangmal K."/>
            <person name="Chantavorakit T."/>
        </authorList>
    </citation>
    <scope>NUCLEOTIDE SEQUENCE</scope>
    <source>
        <strain evidence="3">LSu2-4</strain>
    </source>
</reference>